<dbReference type="GO" id="GO:0001669">
    <property type="term" value="C:acrosomal vesicle"/>
    <property type="evidence" value="ECO:0007669"/>
    <property type="project" value="TreeGrafter"/>
</dbReference>
<dbReference type="KEGG" id="tng:GSTEN00019702G001"/>
<accession>Q4SE59</accession>
<comment type="caution">
    <text evidence="2">The sequence shown here is derived from an EMBL/GenBank/DDBJ whole genome shotgun (WGS) entry which is preliminary data.</text>
</comment>
<dbReference type="PANTHER" id="PTHR21074">
    <property type="entry name" value="IQ AND UBIQUITIN-LIKE DOMAIN-CONTAINING PROTEIN"/>
    <property type="match status" value="1"/>
</dbReference>
<dbReference type="InterPro" id="IPR037695">
    <property type="entry name" value="IQUB"/>
</dbReference>
<dbReference type="EMBL" id="CAAE01014625">
    <property type="protein sequence ID" value="CAG01073.1"/>
    <property type="molecule type" value="Genomic_DNA"/>
</dbReference>
<feature type="compositionally biased region" description="Low complexity" evidence="1">
    <location>
        <begin position="18"/>
        <end position="35"/>
    </location>
</feature>
<feature type="region of interest" description="Disordered" evidence="1">
    <location>
        <begin position="333"/>
        <end position="354"/>
    </location>
</feature>
<feature type="region of interest" description="Disordered" evidence="1">
    <location>
        <begin position="1"/>
        <end position="44"/>
    </location>
</feature>
<feature type="compositionally biased region" description="Polar residues" evidence="1">
    <location>
        <begin position="333"/>
        <end position="345"/>
    </location>
</feature>
<reference evidence="2" key="2">
    <citation type="submission" date="2004-02" db="EMBL/GenBank/DDBJ databases">
        <authorList>
            <consortium name="Genoscope"/>
            <consortium name="Whitehead Institute Centre for Genome Research"/>
        </authorList>
    </citation>
    <scope>NUCLEOTIDE SEQUENCE</scope>
</reference>
<dbReference type="GO" id="GO:0031514">
    <property type="term" value="C:motile cilium"/>
    <property type="evidence" value="ECO:0007669"/>
    <property type="project" value="TreeGrafter"/>
</dbReference>
<dbReference type="AlphaFoldDB" id="Q4SE59"/>
<evidence type="ECO:0000313" key="2">
    <source>
        <dbReference type="EMBL" id="CAG01073.1"/>
    </source>
</evidence>
<dbReference type="OrthoDB" id="10265862at2759"/>
<name>Q4SE59_TETNG</name>
<reference evidence="2" key="1">
    <citation type="journal article" date="2004" name="Nature">
        <title>Genome duplication in the teleost fish Tetraodon nigroviridis reveals the early vertebrate proto-karyotype.</title>
        <authorList>
            <person name="Jaillon O."/>
            <person name="Aury J.-M."/>
            <person name="Brunet F."/>
            <person name="Petit J.-L."/>
            <person name="Stange-Thomann N."/>
            <person name="Mauceli E."/>
            <person name="Bouneau L."/>
            <person name="Fischer C."/>
            <person name="Ozouf-Costaz C."/>
            <person name="Bernot A."/>
            <person name="Nicaud S."/>
            <person name="Jaffe D."/>
            <person name="Fisher S."/>
            <person name="Lutfalla G."/>
            <person name="Dossat C."/>
            <person name="Segurens B."/>
            <person name="Dasilva C."/>
            <person name="Salanoubat M."/>
            <person name="Levy M."/>
            <person name="Boudet N."/>
            <person name="Castellano S."/>
            <person name="Anthouard V."/>
            <person name="Jubin C."/>
            <person name="Castelli V."/>
            <person name="Katinka M."/>
            <person name="Vacherie B."/>
            <person name="Biemont C."/>
            <person name="Skalli Z."/>
            <person name="Cattolico L."/>
            <person name="Poulain J."/>
            <person name="De Berardinis V."/>
            <person name="Cruaud C."/>
            <person name="Duprat S."/>
            <person name="Brottier P."/>
            <person name="Coutanceau J.-P."/>
            <person name="Gouzy J."/>
            <person name="Parra G."/>
            <person name="Lardier G."/>
            <person name="Chapple C."/>
            <person name="McKernan K.J."/>
            <person name="McEwan P."/>
            <person name="Bosak S."/>
            <person name="Kellis M."/>
            <person name="Volff J.-N."/>
            <person name="Guigo R."/>
            <person name="Zody M.C."/>
            <person name="Mesirov J."/>
            <person name="Lindblad-Toh K."/>
            <person name="Birren B."/>
            <person name="Nusbaum C."/>
            <person name="Kahn D."/>
            <person name="Robinson-Rechavi M."/>
            <person name="Laudet V."/>
            <person name="Schachter V."/>
            <person name="Quetier F."/>
            <person name="Saurin W."/>
            <person name="Scarpelli C."/>
            <person name="Wincker P."/>
            <person name="Lander E.S."/>
            <person name="Weissenbach J."/>
            <person name="Roest Crollius H."/>
        </authorList>
    </citation>
    <scope>NUCLEOTIDE SEQUENCE [LARGE SCALE GENOMIC DNA]</scope>
</reference>
<proteinExistence type="predicted"/>
<dbReference type="PANTHER" id="PTHR21074:SF0">
    <property type="entry name" value="IQ AND UBIQUITIN-LIKE DOMAIN-CONTAINING PROTEIN"/>
    <property type="match status" value="1"/>
</dbReference>
<evidence type="ECO:0000256" key="1">
    <source>
        <dbReference type="SAM" id="MobiDB-lite"/>
    </source>
</evidence>
<organism evidence="2">
    <name type="scientific">Tetraodon nigroviridis</name>
    <name type="common">Spotted green pufferfish</name>
    <name type="synonym">Chelonodon nigroviridis</name>
    <dbReference type="NCBI Taxonomy" id="99883"/>
    <lineage>
        <taxon>Eukaryota</taxon>
        <taxon>Metazoa</taxon>
        <taxon>Chordata</taxon>
        <taxon>Craniata</taxon>
        <taxon>Vertebrata</taxon>
        <taxon>Euteleostomi</taxon>
        <taxon>Actinopterygii</taxon>
        <taxon>Neopterygii</taxon>
        <taxon>Teleostei</taxon>
        <taxon>Neoteleostei</taxon>
        <taxon>Acanthomorphata</taxon>
        <taxon>Eupercaria</taxon>
        <taxon>Tetraodontiformes</taxon>
        <taxon>Tetradontoidea</taxon>
        <taxon>Tetraodontidae</taxon>
        <taxon>Tetraodon</taxon>
    </lineage>
</organism>
<gene>
    <name evidence="2" type="ORF">GSTENG00019702001</name>
</gene>
<dbReference type="GO" id="GO:0060271">
    <property type="term" value="P:cilium assembly"/>
    <property type="evidence" value="ECO:0007669"/>
    <property type="project" value="TreeGrafter"/>
</dbReference>
<dbReference type="GO" id="GO:0030317">
    <property type="term" value="P:flagellated sperm motility"/>
    <property type="evidence" value="ECO:0007669"/>
    <property type="project" value="TreeGrafter"/>
</dbReference>
<protein>
    <submittedName>
        <fullName evidence="2">(spotted green pufferfish) hypothetical protein</fullName>
    </submittedName>
</protein>
<feature type="compositionally biased region" description="Basic and acidic residues" evidence="1">
    <location>
        <begin position="1"/>
        <end position="16"/>
    </location>
</feature>
<sequence length="354" mass="39461">MAERRRQEPGEERRESNPQPAAAAQPAGGSREAAGGSAGPGTAVDARMELGIGPHESTLMEVSSTHLDAYPLHPHQTAENNTPDVLTVQVQTDAGGVQELLVEVERPGHRKKFLGGYRHQLTGVEFHHAAVQTLQKKRPDRGVEAFSRDTQTTSQSQSDTLLCRSCHRFQPASRFDLPAGCRRISRCRACSALDHVSRARRDVCSYKKLLLRLRAEEQQLGGDATITFLLQAEDLRYLVEDVWTFCPAKESSHLDGLDLVRWDRRRAWSPWNCFLLPREESSSHLQVEDLQQVYEAVFIRSVEYKHLVAWRHFSQNPAMVDYLRSHPAAGPNNQLLPTSVSTETEQAAAAGAAT</sequence>